<name>A0A023DA72_ACIMT</name>
<dbReference type="GO" id="GO:0004601">
    <property type="term" value="F:peroxidase activity"/>
    <property type="evidence" value="ECO:0007669"/>
    <property type="project" value="UniProtKB-KW"/>
</dbReference>
<evidence type="ECO:0000313" key="1">
    <source>
        <dbReference type="EMBL" id="GAJ30691.1"/>
    </source>
</evidence>
<reference evidence="1 2" key="2">
    <citation type="journal article" date="2014" name="FEMS Microbiol. Lett.">
        <title>Draft genomic DNA sequence of the facultatively methylotrophic bacterium Acidomonas methanolica type strain MB58.</title>
        <authorList>
            <person name="Higashiura N."/>
            <person name="Hadano H."/>
            <person name="Hirakawa H."/>
            <person name="Matsutani M."/>
            <person name="Takabe S."/>
            <person name="Matsushita K."/>
            <person name="Azuma Y."/>
        </authorList>
    </citation>
    <scope>NUCLEOTIDE SEQUENCE [LARGE SCALE GENOMIC DNA]</scope>
    <source>
        <strain evidence="1 2">MB58</strain>
    </source>
</reference>
<reference evidence="2" key="1">
    <citation type="journal article" date="2014" name="FEMS Microbiol. Lett.">
        <title>Draft Genomic DNA Sequence of the Facultatively Methylotrophic Bacterium Acidomonas methanolica type strain MB58.</title>
        <authorList>
            <person name="Higashiura N."/>
            <person name="Hadano H."/>
            <person name="Hirakawa H."/>
            <person name="Matsutani M."/>
            <person name="Takabe S."/>
            <person name="Matsushita K."/>
            <person name="Azuma Y."/>
        </authorList>
    </citation>
    <scope>NUCLEOTIDE SEQUENCE [LARGE SCALE GENOMIC DNA]</scope>
    <source>
        <strain evidence="2">MB58</strain>
    </source>
</reference>
<dbReference type="Proteomes" id="UP000019760">
    <property type="component" value="Unassembled WGS sequence"/>
</dbReference>
<sequence>MGMFGAGSCLIPCGPANGFTKLFDQMSMFNMLNRFTTHVGGGLFACPGRRPGGYIGQPLLEM</sequence>
<evidence type="ECO:0000313" key="2">
    <source>
        <dbReference type="Proteomes" id="UP000019760"/>
    </source>
</evidence>
<protein>
    <submittedName>
        <fullName evidence="1">DyP-type peroxidase</fullName>
    </submittedName>
</protein>
<organism evidence="1 2">
    <name type="scientific">Acidomonas methanolica NBRC 104435</name>
    <dbReference type="NCBI Taxonomy" id="1231351"/>
    <lineage>
        <taxon>Bacteria</taxon>
        <taxon>Pseudomonadati</taxon>
        <taxon>Pseudomonadota</taxon>
        <taxon>Alphaproteobacteria</taxon>
        <taxon>Acetobacterales</taxon>
        <taxon>Acetobacteraceae</taxon>
        <taxon>Acidomonas</taxon>
    </lineage>
</organism>
<keyword evidence="1" id="KW-0575">Peroxidase</keyword>
<comment type="caution">
    <text evidence="1">The sequence shown here is derived from an EMBL/GenBank/DDBJ whole genome shotgun (WGS) entry which is preliminary data.</text>
</comment>
<accession>A0A023DA72</accession>
<dbReference type="EMBL" id="BAND01000221">
    <property type="protein sequence ID" value="GAJ30691.1"/>
    <property type="molecule type" value="Genomic_DNA"/>
</dbReference>
<proteinExistence type="predicted"/>
<keyword evidence="1" id="KW-0560">Oxidoreductase</keyword>
<gene>
    <name evidence="1" type="ORF">Amme_237_003</name>
</gene>
<keyword evidence="2" id="KW-1185">Reference proteome</keyword>
<dbReference type="AlphaFoldDB" id="A0A023DA72"/>